<accession>A0A6C0AWC8</accession>
<reference evidence="2" key="1">
    <citation type="journal article" date="2020" name="Nature">
        <title>Giant virus diversity and host interactions through global metagenomics.</title>
        <authorList>
            <person name="Schulz F."/>
            <person name="Roux S."/>
            <person name="Paez-Espino D."/>
            <person name="Jungbluth S."/>
            <person name="Walsh D.A."/>
            <person name="Denef V.J."/>
            <person name="McMahon K.D."/>
            <person name="Konstantinidis K.T."/>
            <person name="Eloe-Fadrosh E.A."/>
            <person name="Kyrpides N.C."/>
            <person name="Woyke T."/>
        </authorList>
    </citation>
    <scope>NUCLEOTIDE SEQUENCE</scope>
    <source>
        <strain evidence="2">GVMAG-S-ERX555965-48</strain>
    </source>
</reference>
<dbReference type="EMBL" id="MN738775">
    <property type="protein sequence ID" value="QHS84237.1"/>
    <property type="molecule type" value="Genomic_DNA"/>
</dbReference>
<keyword evidence="1" id="KW-0812">Transmembrane</keyword>
<organism evidence="2">
    <name type="scientific">viral metagenome</name>
    <dbReference type="NCBI Taxonomy" id="1070528"/>
    <lineage>
        <taxon>unclassified sequences</taxon>
        <taxon>metagenomes</taxon>
        <taxon>organismal metagenomes</taxon>
    </lineage>
</organism>
<protein>
    <submittedName>
        <fullName evidence="2">Uncharacterized protein</fullName>
    </submittedName>
</protein>
<proteinExistence type="predicted"/>
<evidence type="ECO:0000313" key="2">
    <source>
        <dbReference type="EMBL" id="QHS84237.1"/>
    </source>
</evidence>
<sequence>MAKSSCSNMIIVGVLLLFIVMVMVNKGMKEGYVAAPRARAARVDARTYTGPGDAVRGPVAPARKPVKRARRRRRAVVWYNPRTWRLWW</sequence>
<keyword evidence="1" id="KW-0472">Membrane</keyword>
<keyword evidence="1" id="KW-1133">Transmembrane helix</keyword>
<dbReference type="AlphaFoldDB" id="A0A6C0AWC8"/>
<feature type="transmembrane region" description="Helical" evidence="1">
    <location>
        <begin position="6"/>
        <end position="24"/>
    </location>
</feature>
<evidence type="ECO:0000256" key="1">
    <source>
        <dbReference type="SAM" id="Phobius"/>
    </source>
</evidence>
<name>A0A6C0AWC8_9ZZZZ</name>